<evidence type="ECO:0000256" key="1">
    <source>
        <dbReference type="SAM" id="Phobius"/>
    </source>
</evidence>
<reference evidence="2" key="2">
    <citation type="journal article" date="2020" name="Nat. Commun.">
        <title>Large-scale genome sequencing of mycorrhizal fungi provides insights into the early evolution of symbiotic traits.</title>
        <authorList>
            <person name="Miyauchi S."/>
            <person name="Kiss E."/>
            <person name="Kuo A."/>
            <person name="Drula E."/>
            <person name="Kohler A."/>
            <person name="Sanchez-Garcia M."/>
            <person name="Morin E."/>
            <person name="Andreopoulos B."/>
            <person name="Barry K.W."/>
            <person name="Bonito G."/>
            <person name="Buee M."/>
            <person name="Carver A."/>
            <person name="Chen C."/>
            <person name="Cichocki N."/>
            <person name="Clum A."/>
            <person name="Culley D."/>
            <person name="Crous P.W."/>
            <person name="Fauchery L."/>
            <person name="Girlanda M."/>
            <person name="Hayes R.D."/>
            <person name="Keri Z."/>
            <person name="LaButti K."/>
            <person name="Lipzen A."/>
            <person name="Lombard V."/>
            <person name="Magnuson J."/>
            <person name="Maillard F."/>
            <person name="Murat C."/>
            <person name="Nolan M."/>
            <person name="Ohm R.A."/>
            <person name="Pangilinan J."/>
            <person name="Pereira M.F."/>
            <person name="Perotto S."/>
            <person name="Peter M."/>
            <person name="Pfister S."/>
            <person name="Riley R."/>
            <person name="Sitrit Y."/>
            <person name="Stielow J.B."/>
            <person name="Szollosi G."/>
            <person name="Zifcakova L."/>
            <person name="Stursova M."/>
            <person name="Spatafora J.W."/>
            <person name="Tedersoo L."/>
            <person name="Vaario L.M."/>
            <person name="Yamada A."/>
            <person name="Yan M."/>
            <person name="Wang P."/>
            <person name="Xu J."/>
            <person name="Bruns T."/>
            <person name="Baldrian P."/>
            <person name="Vilgalys R."/>
            <person name="Dunand C."/>
            <person name="Henrissat B."/>
            <person name="Grigoriev I.V."/>
            <person name="Hibbett D."/>
            <person name="Nagy L.G."/>
            <person name="Martin F.M."/>
        </authorList>
    </citation>
    <scope>NUCLEOTIDE SEQUENCE</scope>
    <source>
        <strain evidence="2">Prilba</strain>
    </source>
</reference>
<protein>
    <submittedName>
        <fullName evidence="2">Uncharacterized protein</fullName>
    </submittedName>
</protein>
<feature type="transmembrane region" description="Helical" evidence="1">
    <location>
        <begin position="20"/>
        <end position="42"/>
    </location>
</feature>
<keyword evidence="1" id="KW-0812">Transmembrane</keyword>
<accession>A0A9P5MN46</accession>
<dbReference type="AlphaFoldDB" id="A0A9P5MN46"/>
<dbReference type="EMBL" id="WHVB01000043">
    <property type="protein sequence ID" value="KAF8466053.1"/>
    <property type="molecule type" value="Genomic_DNA"/>
</dbReference>
<dbReference type="Proteomes" id="UP000759537">
    <property type="component" value="Unassembled WGS sequence"/>
</dbReference>
<comment type="caution">
    <text evidence="2">The sequence shown here is derived from an EMBL/GenBank/DDBJ whole genome shotgun (WGS) entry which is preliminary data.</text>
</comment>
<proteinExistence type="predicted"/>
<organism evidence="2 3">
    <name type="scientific">Russula ochroleuca</name>
    <dbReference type="NCBI Taxonomy" id="152965"/>
    <lineage>
        <taxon>Eukaryota</taxon>
        <taxon>Fungi</taxon>
        <taxon>Dikarya</taxon>
        <taxon>Basidiomycota</taxon>
        <taxon>Agaricomycotina</taxon>
        <taxon>Agaricomycetes</taxon>
        <taxon>Russulales</taxon>
        <taxon>Russulaceae</taxon>
        <taxon>Russula</taxon>
    </lineage>
</organism>
<keyword evidence="1" id="KW-1133">Transmembrane helix</keyword>
<sequence length="79" mass="8667">MRFLQTSPLCFPLDTGASFATLSYLHIAFCFLCPFASGHVFLPSAVLDPTRIQVCIVHSLPRLFAAIKYSSPYSTGVLI</sequence>
<name>A0A9P5MN46_9AGAM</name>
<gene>
    <name evidence="2" type="ORF">DFH94DRAFT_781519</name>
</gene>
<keyword evidence="3" id="KW-1185">Reference proteome</keyword>
<evidence type="ECO:0000313" key="2">
    <source>
        <dbReference type="EMBL" id="KAF8466053.1"/>
    </source>
</evidence>
<evidence type="ECO:0000313" key="3">
    <source>
        <dbReference type="Proteomes" id="UP000759537"/>
    </source>
</evidence>
<keyword evidence="1" id="KW-0472">Membrane</keyword>
<reference evidence="2" key="1">
    <citation type="submission" date="2019-10" db="EMBL/GenBank/DDBJ databases">
        <authorList>
            <consortium name="DOE Joint Genome Institute"/>
            <person name="Kuo A."/>
            <person name="Miyauchi S."/>
            <person name="Kiss E."/>
            <person name="Drula E."/>
            <person name="Kohler A."/>
            <person name="Sanchez-Garcia M."/>
            <person name="Andreopoulos B."/>
            <person name="Barry K.W."/>
            <person name="Bonito G."/>
            <person name="Buee M."/>
            <person name="Carver A."/>
            <person name="Chen C."/>
            <person name="Cichocki N."/>
            <person name="Clum A."/>
            <person name="Culley D."/>
            <person name="Crous P.W."/>
            <person name="Fauchery L."/>
            <person name="Girlanda M."/>
            <person name="Hayes R."/>
            <person name="Keri Z."/>
            <person name="LaButti K."/>
            <person name="Lipzen A."/>
            <person name="Lombard V."/>
            <person name="Magnuson J."/>
            <person name="Maillard F."/>
            <person name="Morin E."/>
            <person name="Murat C."/>
            <person name="Nolan M."/>
            <person name="Ohm R."/>
            <person name="Pangilinan J."/>
            <person name="Pereira M."/>
            <person name="Perotto S."/>
            <person name="Peter M."/>
            <person name="Riley R."/>
            <person name="Sitrit Y."/>
            <person name="Stielow B."/>
            <person name="Szollosi G."/>
            <person name="Zifcakova L."/>
            <person name="Stursova M."/>
            <person name="Spatafora J.W."/>
            <person name="Tedersoo L."/>
            <person name="Vaario L.-M."/>
            <person name="Yamada A."/>
            <person name="Yan M."/>
            <person name="Wang P."/>
            <person name="Xu J."/>
            <person name="Bruns T."/>
            <person name="Baldrian P."/>
            <person name="Vilgalys R."/>
            <person name="Henrissat B."/>
            <person name="Grigoriev I.V."/>
            <person name="Hibbett D."/>
            <person name="Nagy L.G."/>
            <person name="Martin F.M."/>
        </authorList>
    </citation>
    <scope>NUCLEOTIDE SEQUENCE</scope>
    <source>
        <strain evidence="2">Prilba</strain>
    </source>
</reference>